<dbReference type="InterPro" id="IPR039859">
    <property type="entry name" value="PFA4/ZDH16/20/ERF2-like"/>
</dbReference>
<evidence type="ECO:0000313" key="11">
    <source>
        <dbReference type="Proteomes" id="UP000036987"/>
    </source>
</evidence>
<sequence>MKGGQRCVLKMDHHCVWVANCIGAHNYKFFLLFMVYEKNKSGRWKYDVGKRKNFEQVFGTKKLFWLFPMYSKEDMVNLPVLRGIEFPVHPESVDDDRQC</sequence>
<comment type="similarity">
    <text evidence="2 8">Belongs to the DHHC palmitoyltransferase family.</text>
</comment>
<dbReference type="AlphaFoldDB" id="A0A0K9PPW7"/>
<comment type="catalytic activity">
    <reaction evidence="8">
        <text>L-cysteinyl-[protein] + hexadecanoyl-CoA = S-hexadecanoyl-L-cysteinyl-[protein] + CoA</text>
        <dbReference type="Rhea" id="RHEA:36683"/>
        <dbReference type="Rhea" id="RHEA-COMP:10131"/>
        <dbReference type="Rhea" id="RHEA-COMP:11032"/>
        <dbReference type="ChEBI" id="CHEBI:29950"/>
        <dbReference type="ChEBI" id="CHEBI:57287"/>
        <dbReference type="ChEBI" id="CHEBI:57379"/>
        <dbReference type="ChEBI" id="CHEBI:74151"/>
        <dbReference type="EC" id="2.3.1.225"/>
    </reaction>
</comment>
<gene>
    <name evidence="10" type="ORF">ZOSMA_1G02570</name>
</gene>
<dbReference type="STRING" id="29655.A0A0K9PPW7"/>
<comment type="caution">
    <text evidence="10">The sequence shown here is derived from an EMBL/GenBank/DDBJ whole genome shotgun (WGS) entry which is preliminary data.</text>
</comment>
<keyword evidence="6" id="KW-0472">Membrane</keyword>
<evidence type="ECO:0000256" key="1">
    <source>
        <dbReference type="ARBA" id="ARBA00004141"/>
    </source>
</evidence>
<evidence type="ECO:0000256" key="4">
    <source>
        <dbReference type="ARBA" id="ARBA00022692"/>
    </source>
</evidence>
<keyword evidence="4" id="KW-0812">Transmembrane</keyword>
<keyword evidence="11" id="KW-1185">Reference proteome</keyword>
<evidence type="ECO:0000256" key="5">
    <source>
        <dbReference type="ARBA" id="ARBA00022989"/>
    </source>
</evidence>
<proteinExistence type="inferred from homology"/>
<comment type="domain">
    <text evidence="8">The DHHC domain is required for palmitoyltransferase activity.</text>
</comment>
<evidence type="ECO:0000256" key="8">
    <source>
        <dbReference type="RuleBase" id="RU079119"/>
    </source>
</evidence>
<dbReference type="GO" id="GO:0019706">
    <property type="term" value="F:protein-cysteine S-palmitoyltransferase activity"/>
    <property type="evidence" value="ECO:0007669"/>
    <property type="project" value="UniProtKB-EC"/>
</dbReference>
<dbReference type="EMBL" id="LFYR01000729">
    <property type="protein sequence ID" value="KMZ70280.1"/>
    <property type="molecule type" value="Genomic_DNA"/>
</dbReference>
<evidence type="ECO:0000256" key="7">
    <source>
        <dbReference type="ARBA" id="ARBA00023315"/>
    </source>
</evidence>
<dbReference type="EC" id="2.3.1.225" evidence="8"/>
<organism evidence="10 11">
    <name type="scientific">Zostera marina</name>
    <name type="common">Eelgrass</name>
    <dbReference type="NCBI Taxonomy" id="29655"/>
    <lineage>
        <taxon>Eukaryota</taxon>
        <taxon>Viridiplantae</taxon>
        <taxon>Streptophyta</taxon>
        <taxon>Embryophyta</taxon>
        <taxon>Tracheophyta</taxon>
        <taxon>Spermatophyta</taxon>
        <taxon>Magnoliopsida</taxon>
        <taxon>Liliopsida</taxon>
        <taxon>Zosteraceae</taxon>
        <taxon>Zostera</taxon>
    </lineage>
</organism>
<protein>
    <recommendedName>
        <fullName evidence="8">S-acyltransferase</fullName>
        <ecNumber evidence="8">2.3.1.225</ecNumber>
    </recommendedName>
    <alternativeName>
        <fullName evidence="8">Palmitoyltransferase</fullName>
    </alternativeName>
</protein>
<dbReference type="Proteomes" id="UP000036987">
    <property type="component" value="Unassembled WGS sequence"/>
</dbReference>
<dbReference type="PROSITE" id="PS50216">
    <property type="entry name" value="DHHC"/>
    <property type="match status" value="1"/>
</dbReference>
<dbReference type="InterPro" id="IPR001594">
    <property type="entry name" value="Palmitoyltrfase_DHHC"/>
</dbReference>
<evidence type="ECO:0000256" key="2">
    <source>
        <dbReference type="ARBA" id="ARBA00008574"/>
    </source>
</evidence>
<evidence type="ECO:0000256" key="6">
    <source>
        <dbReference type="ARBA" id="ARBA00023136"/>
    </source>
</evidence>
<keyword evidence="5" id="KW-1133">Transmembrane helix</keyword>
<evidence type="ECO:0000259" key="9">
    <source>
        <dbReference type="Pfam" id="PF01529"/>
    </source>
</evidence>
<reference evidence="11" key="1">
    <citation type="journal article" date="2016" name="Nature">
        <title>The genome of the seagrass Zostera marina reveals angiosperm adaptation to the sea.</title>
        <authorList>
            <person name="Olsen J.L."/>
            <person name="Rouze P."/>
            <person name="Verhelst B."/>
            <person name="Lin Y.-C."/>
            <person name="Bayer T."/>
            <person name="Collen J."/>
            <person name="Dattolo E."/>
            <person name="De Paoli E."/>
            <person name="Dittami S."/>
            <person name="Maumus F."/>
            <person name="Michel G."/>
            <person name="Kersting A."/>
            <person name="Lauritano C."/>
            <person name="Lohaus R."/>
            <person name="Toepel M."/>
            <person name="Tonon T."/>
            <person name="Vanneste K."/>
            <person name="Amirebrahimi M."/>
            <person name="Brakel J."/>
            <person name="Bostroem C."/>
            <person name="Chovatia M."/>
            <person name="Grimwood J."/>
            <person name="Jenkins J.W."/>
            <person name="Jueterbock A."/>
            <person name="Mraz A."/>
            <person name="Stam W.T."/>
            <person name="Tice H."/>
            <person name="Bornberg-Bauer E."/>
            <person name="Green P.J."/>
            <person name="Pearson G.A."/>
            <person name="Procaccini G."/>
            <person name="Duarte C.M."/>
            <person name="Schmutz J."/>
            <person name="Reusch T.B.H."/>
            <person name="Van de Peer Y."/>
        </authorList>
    </citation>
    <scope>NUCLEOTIDE SEQUENCE [LARGE SCALE GENOMIC DNA]</scope>
    <source>
        <strain evidence="11">cv. Finnish</strain>
    </source>
</reference>
<dbReference type="PANTHER" id="PTHR12246">
    <property type="entry name" value="PALMITOYLTRANSFERASE ZDHHC16"/>
    <property type="match status" value="1"/>
</dbReference>
<dbReference type="OrthoDB" id="331948at2759"/>
<name>A0A0K9PPW7_ZOSMR</name>
<keyword evidence="3 8" id="KW-0808">Transferase</keyword>
<accession>A0A0K9PPW7</accession>
<keyword evidence="7 8" id="KW-0012">Acyltransferase</keyword>
<feature type="domain" description="Palmitoyltransferase DHHC" evidence="9">
    <location>
        <begin position="5"/>
        <end position="36"/>
    </location>
</feature>
<comment type="subcellular location">
    <subcellularLocation>
        <location evidence="1">Membrane</location>
        <topology evidence="1">Multi-pass membrane protein</topology>
    </subcellularLocation>
</comment>
<evidence type="ECO:0000313" key="10">
    <source>
        <dbReference type="EMBL" id="KMZ70280.1"/>
    </source>
</evidence>
<dbReference type="Pfam" id="PF01529">
    <property type="entry name" value="DHHC"/>
    <property type="match status" value="1"/>
</dbReference>
<evidence type="ECO:0000256" key="3">
    <source>
        <dbReference type="ARBA" id="ARBA00022679"/>
    </source>
</evidence>
<dbReference type="GO" id="GO:0016020">
    <property type="term" value="C:membrane"/>
    <property type="evidence" value="ECO:0007669"/>
    <property type="project" value="UniProtKB-SubCell"/>
</dbReference>